<dbReference type="PANTHER" id="PTHR30540">
    <property type="entry name" value="OSMOTIC STRESS POTASSIUM TRANSPORTER"/>
    <property type="match status" value="1"/>
</dbReference>
<dbReference type="EMBL" id="NBII01000001">
    <property type="protein sequence ID" value="PAV23118.1"/>
    <property type="molecule type" value="Genomic_DNA"/>
</dbReference>
<feature type="transmembrane region" description="Helical" evidence="9">
    <location>
        <begin position="446"/>
        <end position="464"/>
    </location>
</feature>
<keyword evidence="8 9" id="KW-0472">Membrane</keyword>
<protein>
    <submittedName>
        <fullName evidence="12">Potassium transporter</fullName>
    </submittedName>
</protein>
<evidence type="ECO:0000256" key="6">
    <source>
        <dbReference type="ARBA" id="ARBA00022989"/>
    </source>
</evidence>
<feature type="transmembrane region" description="Helical" evidence="9">
    <location>
        <begin position="190"/>
        <end position="208"/>
    </location>
</feature>
<keyword evidence="13" id="KW-1185">Reference proteome</keyword>
<feature type="transmembrane region" description="Helical" evidence="9">
    <location>
        <begin position="476"/>
        <end position="495"/>
    </location>
</feature>
<feature type="transmembrane region" description="Helical" evidence="9">
    <location>
        <begin position="391"/>
        <end position="411"/>
    </location>
</feature>
<evidence type="ECO:0000256" key="2">
    <source>
        <dbReference type="ARBA" id="ARBA00022448"/>
    </source>
</evidence>
<dbReference type="InParanoid" id="A0A286UU65"/>
<evidence type="ECO:0000256" key="9">
    <source>
        <dbReference type="SAM" id="Phobius"/>
    </source>
</evidence>
<proteinExistence type="predicted"/>
<dbReference type="AlphaFoldDB" id="A0A286UU65"/>
<dbReference type="InterPro" id="IPR003855">
    <property type="entry name" value="K+_transporter"/>
</dbReference>
<keyword evidence="7" id="KW-0406">Ion transport</keyword>
<evidence type="ECO:0000256" key="1">
    <source>
        <dbReference type="ARBA" id="ARBA00004141"/>
    </source>
</evidence>
<feature type="transmembrane region" description="Helical" evidence="9">
    <location>
        <begin position="72"/>
        <end position="89"/>
    </location>
</feature>
<dbReference type="STRING" id="2282107.A0A286UU65"/>
<dbReference type="Pfam" id="PF22776">
    <property type="entry name" value="K_trans_C"/>
    <property type="match status" value="1"/>
</dbReference>
<evidence type="ECO:0000313" key="13">
    <source>
        <dbReference type="Proteomes" id="UP000217199"/>
    </source>
</evidence>
<feature type="domain" description="K+ potassium transporter C-terminal" evidence="11">
    <location>
        <begin position="599"/>
        <end position="771"/>
    </location>
</feature>
<evidence type="ECO:0000259" key="11">
    <source>
        <dbReference type="Pfam" id="PF22776"/>
    </source>
</evidence>
<dbReference type="GO" id="GO:0015079">
    <property type="term" value="F:potassium ion transmembrane transporter activity"/>
    <property type="evidence" value="ECO:0007669"/>
    <property type="project" value="InterPro"/>
</dbReference>
<gene>
    <name evidence="12" type="ORF">PNOK_0018500</name>
</gene>
<evidence type="ECO:0000256" key="8">
    <source>
        <dbReference type="ARBA" id="ARBA00023136"/>
    </source>
</evidence>
<evidence type="ECO:0000256" key="3">
    <source>
        <dbReference type="ARBA" id="ARBA00022538"/>
    </source>
</evidence>
<comment type="caution">
    <text evidence="12">The sequence shown here is derived from an EMBL/GenBank/DDBJ whole genome shotgun (WGS) entry which is preliminary data.</text>
</comment>
<dbReference type="InterPro" id="IPR053951">
    <property type="entry name" value="K_trans_N"/>
</dbReference>
<reference evidence="12 13" key="1">
    <citation type="journal article" date="2017" name="Mol. Ecol.">
        <title>Comparative and population genomic landscape of Phellinus noxius: A hypervariable fungus causing root rot in trees.</title>
        <authorList>
            <person name="Chung C.L."/>
            <person name="Lee T.J."/>
            <person name="Akiba M."/>
            <person name="Lee H.H."/>
            <person name="Kuo T.H."/>
            <person name="Liu D."/>
            <person name="Ke H.M."/>
            <person name="Yokoi T."/>
            <person name="Roa M.B."/>
            <person name="Lu M.J."/>
            <person name="Chang Y.Y."/>
            <person name="Ann P.J."/>
            <person name="Tsai J.N."/>
            <person name="Chen C.Y."/>
            <person name="Tzean S.S."/>
            <person name="Ota Y."/>
            <person name="Hattori T."/>
            <person name="Sahashi N."/>
            <person name="Liou R.F."/>
            <person name="Kikuchi T."/>
            <person name="Tsai I.J."/>
        </authorList>
    </citation>
    <scope>NUCLEOTIDE SEQUENCE [LARGE SCALE GENOMIC DNA]</scope>
    <source>
        <strain evidence="12 13">FFPRI411160</strain>
    </source>
</reference>
<comment type="subcellular location">
    <subcellularLocation>
        <location evidence="1">Membrane</location>
        <topology evidence="1">Multi-pass membrane protein</topology>
    </subcellularLocation>
</comment>
<evidence type="ECO:0000313" key="12">
    <source>
        <dbReference type="EMBL" id="PAV23118.1"/>
    </source>
</evidence>
<evidence type="ECO:0000256" key="7">
    <source>
        <dbReference type="ARBA" id="ARBA00023065"/>
    </source>
</evidence>
<evidence type="ECO:0000256" key="4">
    <source>
        <dbReference type="ARBA" id="ARBA00022692"/>
    </source>
</evidence>
<feature type="transmembrane region" description="Helical" evidence="9">
    <location>
        <begin position="266"/>
        <end position="285"/>
    </location>
</feature>
<feature type="transmembrane region" description="Helical" evidence="9">
    <location>
        <begin position="292"/>
        <end position="310"/>
    </location>
</feature>
<dbReference type="Pfam" id="PF02705">
    <property type="entry name" value="K_trans"/>
    <property type="match status" value="1"/>
</dbReference>
<dbReference type="PANTHER" id="PTHR30540:SF83">
    <property type="entry name" value="K+ POTASSIUM TRANSPORTER"/>
    <property type="match status" value="1"/>
</dbReference>
<accession>A0A286UU65</accession>
<feature type="transmembrane region" description="Helical" evidence="9">
    <location>
        <begin position="339"/>
        <end position="370"/>
    </location>
</feature>
<feature type="domain" description="K+ potassium transporter integral membrane" evidence="10">
    <location>
        <begin position="37"/>
        <end position="513"/>
    </location>
</feature>
<dbReference type="OrthoDB" id="504708at2759"/>
<dbReference type="Proteomes" id="UP000217199">
    <property type="component" value="Unassembled WGS sequence"/>
</dbReference>
<evidence type="ECO:0000259" key="10">
    <source>
        <dbReference type="Pfam" id="PF02705"/>
    </source>
</evidence>
<feature type="transmembrane region" description="Helical" evidence="9">
    <location>
        <begin position="417"/>
        <end position="439"/>
    </location>
</feature>
<feature type="transmembrane region" description="Helical" evidence="9">
    <location>
        <begin position="151"/>
        <end position="170"/>
    </location>
</feature>
<evidence type="ECO:0000256" key="5">
    <source>
        <dbReference type="ARBA" id="ARBA00022958"/>
    </source>
</evidence>
<keyword evidence="5" id="KW-0630">Potassium</keyword>
<keyword evidence="2" id="KW-0813">Transport</keyword>
<dbReference type="GO" id="GO:0016020">
    <property type="term" value="C:membrane"/>
    <property type="evidence" value="ECO:0007669"/>
    <property type="project" value="UniProtKB-SubCell"/>
</dbReference>
<organism evidence="12 13">
    <name type="scientific">Pyrrhoderma noxium</name>
    <dbReference type="NCBI Taxonomy" id="2282107"/>
    <lineage>
        <taxon>Eukaryota</taxon>
        <taxon>Fungi</taxon>
        <taxon>Dikarya</taxon>
        <taxon>Basidiomycota</taxon>
        <taxon>Agaricomycotina</taxon>
        <taxon>Agaricomycetes</taxon>
        <taxon>Hymenochaetales</taxon>
        <taxon>Hymenochaetaceae</taxon>
        <taxon>Pyrrhoderma</taxon>
    </lineage>
</organism>
<dbReference type="InterPro" id="IPR053952">
    <property type="entry name" value="K_trans_C"/>
</dbReference>
<name>A0A286UU65_9AGAM</name>
<keyword evidence="3" id="KW-0633">Potassium transport</keyword>
<keyword evidence="6 9" id="KW-1133">Transmembrane helix</keyword>
<feature type="transmembrane region" description="Helical" evidence="9">
    <location>
        <begin position="220"/>
        <end position="246"/>
    </location>
</feature>
<keyword evidence="4 9" id="KW-0812">Transmembrane</keyword>
<sequence length="771" mass="85411">MPSTGEDLEHSVLKIEHGPSLTRKAPVLSGFLLFSTAFRTLGIIYSDLATSPLYTLNGLWPPSGPVPSQEDVIGAISAIIWSLTLIPLLKYSIICLQFGTEEGEGGSFALYQKLFPPKIVGAERALRRTITSQHVYNMSRPKNSFIERSRWVLLAWALFGTSLTMADGILTPATSVTSAVAGIAIAKPQVSGSTASISIAFLIVLFMAQRLGTSRLALSFAPVTFIWLLLLGMSGVVNIISFPGVLRALDPSRAILLFVRTRNIDYFAGIILALTGSEALFANLGQFNAASIRVAFIGFVYPCLVLTYLGQGSRLIVDGEHVLPNIFYASIPGDPQGPLFWITFLFAILATLTASQALISATFSLVQQVINMHCLPPFRMYYTSDMFQGQIYIPFVNYTLMFACVAMVAAFKDASALTNAFGFAVATVFISTTVLLAIIQVTEKHRVLAVAFFIVFGTLDSIFWGASLKKVPHGAWVPLMIGIVVAFFMIFWTWAKGLEDKFDGENHRNLHLFIYEDRDVKSFHQQIPESAEITITEGPEQSIRDEKPDPLYPMLYYMDRTRTNDTIQTLADDTLPYASAGMTTNEEKYILPRINSCAFFHKSTPGPGVPHGFVAFIRQWPSLPRLVVFLSLQTVPIAEVATEDRYDVTKVNGLTGVYNVTFYVGFMEKVNIDNNEMIDKLCILEKKLNPMNSNSIVEDIYKCSRVSTHIVPHYHVMSKGCKFGFLTSILAWARATLLEDVYRRISSMFSNTDNWNGSIDQIIHVGVHANI</sequence>